<evidence type="ECO:0000313" key="3">
    <source>
        <dbReference type="Proteomes" id="UP000284684"/>
    </source>
</evidence>
<dbReference type="InterPro" id="IPR015406">
    <property type="entry name" value="GpJ_CSF"/>
</dbReference>
<gene>
    <name evidence="2" type="ORF">BK658_02270</name>
</gene>
<protein>
    <recommendedName>
        <fullName evidence="1">Tip attachment protein J central straight fiber domain-containing protein</fullName>
    </recommendedName>
</protein>
<reference evidence="2 3" key="1">
    <citation type="submission" date="2016-10" db="EMBL/GenBank/DDBJ databases">
        <title>Comparative genome analysis of multiple Pseudomonas spp. focuses on biocontrol and plant growth promoting traits.</title>
        <authorList>
            <person name="Tao X.-Y."/>
            <person name="Taylor C.G."/>
        </authorList>
    </citation>
    <scope>NUCLEOTIDE SEQUENCE [LARGE SCALE GENOMIC DNA]</scope>
    <source>
        <strain evidence="2 3">37D10</strain>
    </source>
</reference>
<name>A0A423H089_9PSED</name>
<sequence length="177" mass="18777">MQSSNYVPGVSGWKIDPASGAFEMASDRVAVVGTDPKAIYSGKSQPKEPKPFVVVDGATYISQAEVVRVSVAAHKIGGHYSVKLRTTEDGKVYMAGMASPLISQFIVSADRFAITPPTEFEEAPARGAGAVMDLLAGKICDTQLGADLKSGRITAIADQVRDVIRSEMRPGGLLHRN</sequence>
<proteinExistence type="predicted"/>
<dbReference type="EMBL" id="MOBI01000003">
    <property type="protein sequence ID" value="RON05148.1"/>
    <property type="molecule type" value="Genomic_DNA"/>
</dbReference>
<accession>A0A423H089</accession>
<comment type="caution">
    <text evidence="2">The sequence shown here is derived from an EMBL/GenBank/DDBJ whole genome shotgun (WGS) entry which is preliminary data.</text>
</comment>
<feature type="domain" description="Tip attachment protein J central straight fiber" evidence="1">
    <location>
        <begin position="80"/>
        <end position="115"/>
    </location>
</feature>
<evidence type="ECO:0000259" key="1">
    <source>
        <dbReference type="Pfam" id="PF09327"/>
    </source>
</evidence>
<dbReference type="RefSeq" id="WP_123580836.1">
    <property type="nucleotide sequence ID" value="NZ_MOBI01000003.1"/>
</dbReference>
<evidence type="ECO:0000313" key="2">
    <source>
        <dbReference type="EMBL" id="RON05148.1"/>
    </source>
</evidence>
<dbReference type="AlphaFoldDB" id="A0A423H089"/>
<dbReference type="Proteomes" id="UP000284684">
    <property type="component" value="Unassembled WGS sequence"/>
</dbReference>
<organism evidence="2 3">
    <name type="scientific">Pseudomonas brassicacearum</name>
    <dbReference type="NCBI Taxonomy" id="930166"/>
    <lineage>
        <taxon>Bacteria</taxon>
        <taxon>Pseudomonadati</taxon>
        <taxon>Pseudomonadota</taxon>
        <taxon>Gammaproteobacteria</taxon>
        <taxon>Pseudomonadales</taxon>
        <taxon>Pseudomonadaceae</taxon>
        <taxon>Pseudomonas</taxon>
    </lineage>
</organism>
<dbReference type="Pfam" id="PF09327">
    <property type="entry name" value="Phage_Tail_Tip"/>
    <property type="match status" value="1"/>
</dbReference>